<reference evidence="18" key="1">
    <citation type="submission" date="2021-05" db="EMBL/GenBank/DDBJ databases">
        <title>Complete genome sequence of the cellulolytic planctomycete Telmatocola sphagniphila SP2T and characterization of the first cellulase from planctomycetes.</title>
        <authorList>
            <person name="Rakitin A.L."/>
            <person name="Beletsky A.V."/>
            <person name="Naumoff D.G."/>
            <person name="Kulichevskaya I.S."/>
            <person name="Mardanov A.V."/>
            <person name="Ravin N.V."/>
            <person name="Dedysh S.N."/>
        </authorList>
    </citation>
    <scope>NUCLEOTIDE SEQUENCE</scope>
    <source>
        <strain evidence="18">SP2T</strain>
    </source>
</reference>
<proteinExistence type="inferred from homology"/>
<feature type="binding site" evidence="9 11">
    <location>
        <begin position="48"/>
        <end position="51"/>
    </location>
    <ligand>
        <name>substrate</name>
    </ligand>
</feature>
<dbReference type="Gene3D" id="3.30.460.30">
    <property type="entry name" value="Glutamyl-tRNA reductase, N-terminal domain"/>
    <property type="match status" value="1"/>
</dbReference>
<evidence type="ECO:0000313" key="18">
    <source>
        <dbReference type="EMBL" id="QVL32432.1"/>
    </source>
</evidence>
<evidence type="ECO:0000256" key="1">
    <source>
        <dbReference type="ARBA" id="ARBA00005059"/>
    </source>
</evidence>
<dbReference type="NCBIfam" id="TIGR01035">
    <property type="entry name" value="hemA"/>
    <property type="match status" value="1"/>
</dbReference>
<dbReference type="KEGG" id="tsph:KIH39_00500"/>
<feature type="active site" description="Nucleophile" evidence="9 10">
    <location>
        <position position="49"/>
    </location>
</feature>
<dbReference type="AlphaFoldDB" id="A0A8E6B6T8"/>
<keyword evidence="6 9" id="KW-0627">Porphyrin biosynthesis</keyword>
<dbReference type="EC" id="1.2.1.70" evidence="3 9"/>
<dbReference type="Pfam" id="PF01488">
    <property type="entry name" value="Shikimate_DH"/>
    <property type="match status" value="1"/>
</dbReference>
<evidence type="ECO:0000256" key="8">
    <source>
        <dbReference type="ARBA" id="ARBA00068659"/>
    </source>
</evidence>
<dbReference type="PANTHER" id="PTHR43013:SF1">
    <property type="entry name" value="GLUTAMYL-TRNA REDUCTASE"/>
    <property type="match status" value="1"/>
</dbReference>
<dbReference type="FunFam" id="3.40.50.720:FF:000031">
    <property type="entry name" value="Glutamyl-tRNA reductase"/>
    <property type="match status" value="1"/>
</dbReference>
<sequence length="423" mass="47149">MNFRVVGCSYRNAPVELREKLAFREESLPDTLADLSAQLGSETVILSTCNRVEVYVAQPVEPEAADAAKIIQLLSEYHKLPAEEIRKHLYALENSEAVLHLFRVTASLDSLVVGEGQIAAQVRAAYEIASKAGSTGPFLNILFPTAVRAAKRARTETGISQGHVSVSSVAVDYVRQVFDRFDDKTILVIGAGKMGQLTLKHLRELEPRQILVTNRSPEKAAEVAKNCGGAAVPWEQLDEALSKADIVLSTTGAPEMIVTKKRFDTIKHRRGGRSLVILDIAVPRDFDPAIHDGEGTFLFNIDDLKRIREQTLQQRQKHIQPAEQIVELERKKFLEDWSRRKNGPLIAKLTSDFESKRQAVLAHLFTKLNGQLSDADKAYIEGAFRLFQNQLLHGPIDALKEASREGTNSAMTEMVRKMFRLSE</sequence>
<evidence type="ECO:0000256" key="10">
    <source>
        <dbReference type="PIRSR" id="PIRSR000445-1"/>
    </source>
</evidence>
<comment type="function">
    <text evidence="9">Catalyzes the NADPH-dependent reduction of glutamyl-tRNA(Glu) to glutamate 1-semialdehyde (GSA).</text>
</comment>
<dbReference type="CDD" id="cd05213">
    <property type="entry name" value="NAD_bind_Glutamyl_tRNA_reduct"/>
    <property type="match status" value="1"/>
</dbReference>
<feature type="binding site" evidence="9 11">
    <location>
        <position position="110"/>
    </location>
    <ligand>
        <name>substrate</name>
    </ligand>
</feature>
<keyword evidence="19" id="KW-1185">Reference proteome</keyword>
<dbReference type="SUPFAM" id="SSF69075">
    <property type="entry name" value="Glutamyl tRNA-reductase dimerization domain"/>
    <property type="match status" value="1"/>
</dbReference>
<gene>
    <name evidence="9 18" type="primary">hemA</name>
    <name evidence="18" type="ORF">KIH39_00500</name>
</gene>
<evidence type="ECO:0000256" key="2">
    <source>
        <dbReference type="ARBA" id="ARBA00005916"/>
    </source>
</evidence>
<evidence type="ECO:0000256" key="3">
    <source>
        <dbReference type="ARBA" id="ARBA00012970"/>
    </source>
</evidence>
<feature type="domain" description="Quinate/shikimate 5-dehydrogenase/glutamyl-tRNA reductase" evidence="16">
    <location>
        <begin position="174"/>
        <end position="307"/>
    </location>
</feature>
<dbReference type="FunFam" id="3.30.460.30:FF:000001">
    <property type="entry name" value="Glutamyl-tRNA reductase"/>
    <property type="match status" value="1"/>
</dbReference>
<feature type="site" description="Important for activity" evidence="9 13">
    <location>
        <position position="100"/>
    </location>
</feature>
<dbReference type="GO" id="GO:0019353">
    <property type="term" value="P:protoporphyrinogen IX biosynthetic process from glutamate"/>
    <property type="evidence" value="ECO:0007669"/>
    <property type="project" value="TreeGrafter"/>
</dbReference>
<keyword evidence="4 9" id="KW-0521">NADP</keyword>
<keyword evidence="5 9" id="KW-0560">Oxidoreductase</keyword>
<evidence type="ECO:0000259" key="16">
    <source>
        <dbReference type="Pfam" id="PF01488"/>
    </source>
</evidence>
<protein>
    <recommendedName>
        <fullName evidence="8 9">Glutamyl-tRNA reductase</fullName>
        <shortName evidence="9">GluTR</shortName>
        <ecNumber evidence="3 9">1.2.1.70</ecNumber>
    </recommendedName>
</protein>
<dbReference type="Pfam" id="PF05201">
    <property type="entry name" value="GlutR_N"/>
    <property type="match status" value="1"/>
</dbReference>
<dbReference type="PROSITE" id="PS00747">
    <property type="entry name" value="GLUTR"/>
    <property type="match status" value="1"/>
</dbReference>
<dbReference type="UniPathway" id="UPA00251">
    <property type="reaction ID" value="UER00316"/>
</dbReference>
<comment type="subunit">
    <text evidence="9">Homodimer.</text>
</comment>
<dbReference type="InterPro" id="IPR018214">
    <property type="entry name" value="GluRdtase_CS"/>
</dbReference>
<dbReference type="Pfam" id="PF00745">
    <property type="entry name" value="GlutR_dimer"/>
    <property type="match status" value="1"/>
</dbReference>
<evidence type="ECO:0000259" key="17">
    <source>
        <dbReference type="Pfam" id="PF05201"/>
    </source>
</evidence>
<accession>A0A8E6B6T8</accession>
<dbReference type="InterPro" id="IPR036343">
    <property type="entry name" value="GluRdtase_N_sf"/>
</dbReference>
<comment type="miscellaneous">
    <text evidence="9">During catalysis, the active site Cys acts as a nucleophile attacking the alpha-carbonyl group of tRNA-bound glutamate with the formation of a thioester intermediate between enzyme and glutamate, and the concomitant release of tRNA(Glu). The thioester intermediate is finally reduced by direct hydride transfer from NADPH, to form the product GSA.</text>
</comment>
<name>A0A8E6B6T8_9BACT</name>
<dbReference type="HAMAP" id="MF_00087">
    <property type="entry name" value="Glu_tRNA_reductase"/>
    <property type="match status" value="1"/>
</dbReference>
<evidence type="ECO:0000256" key="4">
    <source>
        <dbReference type="ARBA" id="ARBA00022857"/>
    </source>
</evidence>
<dbReference type="PIRSF" id="PIRSF000445">
    <property type="entry name" value="4pyrrol_synth_GluRdtase"/>
    <property type="match status" value="1"/>
</dbReference>
<dbReference type="InterPro" id="IPR000343">
    <property type="entry name" value="4pyrrol_synth_GluRdtase"/>
</dbReference>
<comment type="domain">
    <text evidence="9">Possesses an unusual extended V-shaped dimeric structure with each monomer consisting of three distinct domains arranged along a curved 'spinal' alpha-helix. The N-terminal catalytic domain specifically recognizes the glutamate moiety of the substrate. The second domain is the NADPH-binding domain, and the third C-terminal domain is responsible for dimerization.</text>
</comment>
<evidence type="ECO:0000256" key="9">
    <source>
        <dbReference type="HAMAP-Rule" id="MF_00087"/>
    </source>
</evidence>
<dbReference type="GO" id="GO:0008883">
    <property type="term" value="F:glutamyl-tRNA reductase activity"/>
    <property type="evidence" value="ECO:0007669"/>
    <property type="project" value="UniProtKB-UniRule"/>
</dbReference>
<feature type="binding site" evidence="9 12">
    <location>
        <begin position="190"/>
        <end position="195"/>
    </location>
    <ligand>
        <name>NADP(+)</name>
        <dbReference type="ChEBI" id="CHEBI:58349"/>
    </ligand>
</feature>
<dbReference type="InterPro" id="IPR015895">
    <property type="entry name" value="4pyrrol_synth_GluRdtase_N"/>
</dbReference>
<dbReference type="InterPro" id="IPR036291">
    <property type="entry name" value="NAD(P)-bd_dom_sf"/>
</dbReference>
<dbReference type="InterPro" id="IPR006151">
    <property type="entry name" value="Shikm_DH/Glu-tRNA_Rdtase"/>
</dbReference>
<evidence type="ECO:0000259" key="15">
    <source>
        <dbReference type="Pfam" id="PF00745"/>
    </source>
</evidence>
<feature type="binding site" evidence="9 11">
    <location>
        <begin position="115"/>
        <end position="117"/>
    </location>
    <ligand>
        <name>substrate</name>
    </ligand>
</feature>
<evidence type="ECO:0000256" key="7">
    <source>
        <dbReference type="ARBA" id="ARBA00047464"/>
    </source>
</evidence>
<dbReference type="Proteomes" id="UP000676194">
    <property type="component" value="Chromosome"/>
</dbReference>
<feature type="binding site" evidence="9 11">
    <location>
        <position position="121"/>
    </location>
    <ligand>
        <name>substrate</name>
    </ligand>
</feature>
<organism evidence="18 19">
    <name type="scientific">Telmatocola sphagniphila</name>
    <dbReference type="NCBI Taxonomy" id="1123043"/>
    <lineage>
        <taxon>Bacteria</taxon>
        <taxon>Pseudomonadati</taxon>
        <taxon>Planctomycetota</taxon>
        <taxon>Planctomycetia</taxon>
        <taxon>Gemmatales</taxon>
        <taxon>Gemmataceae</taxon>
    </lineage>
</organism>
<evidence type="ECO:0000256" key="13">
    <source>
        <dbReference type="PIRSR" id="PIRSR000445-4"/>
    </source>
</evidence>
<evidence type="ECO:0000256" key="6">
    <source>
        <dbReference type="ARBA" id="ARBA00023244"/>
    </source>
</evidence>
<dbReference type="SUPFAM" id="SSF51735">
    <property type="entry name" value="NAD(P)-binding Rossmann-fold domains"/>
    <property type="match status" value="1"/>
</dbReference>
<dbReference type="SUPFAM" id="SSF69742">
    <property type="entry name" value="Glutamyl tRNA-reductase catalytic, N-terminal domain"/>
    <property type="match status" value="1"/>
</dbReference>
<evidence type="ECO:0000256" key="5">
    <source>
        <dbReference type="ARBA" id="ARBA00023002"/>
    </source>
</evidence>
<evidence type="ECO:0000256" key="11">
    <source>
        <dbReference type="PIRSR" id="PIRSR000445-2"/>
    </source>
</evidence>
<evidence type="ECO:0000256" key="14">
    <source>
        <dbReference type="RuleBase" id="RU000584"/>
    </source>
</evidence>
<dbReference type="RefSeq" id="WP_213497324.1">
    <property type="nucleotide sequence ID" value="NZ_CP074694.1"/>
</dbReference>
<dbReference type="PANTHER" id="PTHR43013">
    <property type="entry name" value="GLUTAMYL-TRNA REDUCTASE"/>
    <property type="match status" value="1"/>
</dbReference>
<dbReference type="EMBL" id="CP074694">
    <property type="protein sequence ID" value="QVL32432.1"/>
    <property type="molecule type" value="Genomic_DNA"/>
</dbReference>
<evidence type="ECO:0000313" key="19">
    <source>
        <dbReference type="Proteomes" id="UP000676194"/>
    </source>
</evidence>
<dbReference type="InterPro" id="IPR036453">
    <property type="entry name" value="GluRdtase_dimer_dom_sf"/>
</dbReference>
<evidence type="ECO:0000256" key="12">
    <source>
        <dbReference type="PIRSR" id="PIRSR000445-3"/>
    </source>
</evidence>
<dbReference type="InterPro" id="IPR015896">
    <property type="entry name" value="4pyrrol_synth_GluRdtase_dimer"/>
</dbReference>
<comment type="similarity">
    <text evidence="2 9 14">Belongs to the glutamyl-tRNA reductase family.</text>
</comment>
<feature type="domain" description="Tetrapyrrole biosynthesis glutamyl-tRNA reductase dimerisation" evidence="15">
    <location>
        <begin position="322"/>
        <end position="421"/>
    </location>
</feature>
<dbReference type="GO" id="GO:0050661">
    <property type="term" value="F:NADP binding"/>
    <property type="evidence" value="ECO:0007669"/>
    <property type="project" value="InterPro"/>
</dbReference>
<dbReference type="Gene3D" id="3.40.50.720">
    <property type="entry name" value="NAD(P)-binding Rossmann-like Domain"/>
    <property type="match status" value="1"/>
</dbReference>
<feature type="domain" description="Glutamyl-tRNA reductase N-terminal" evidence="17">
    <location>
        <begin position="6"/>
        <end position="157"/>
    </location>
</feature>
<comment type="pathway">
    <text evidence="1 9 14">Porphyrin-containing compound metabolism; protoporphyrin-IX biosynthesis; 5-aminolevulinate from L-glutamyl-tRNA(Glu): step 1/2.</text>
</comment>
<comment type="catalytic activity">
    <reaction evidence="7 9 14">
        <text>(S)-4-amino-5-oxopentanoate + tRNA(Glu) + NADP(+) = L-glutamyl-tRNA(Glu) + NADPH + H(+)</text>
        <dbReference type="Rhea" id="RHEA:12344"/>
        <dbReference type="Rhea" id="RHEA-COMP:9663"/>
        <dbReference type="Rhea" id="RHEA-COMP:9680"/>
        <dbReference type="ChEBI" id="CHEBI:15378"/>
        <dbReference type="ChEBI" id="CHEBI:57501"/>
        <dbReference type="ChEBI" id="CHEBI:57783"/>
        <dbReference type="ChEBI" id="CHEBI:58349"/>
        <dbReference type="ChEBI" id="CHEBI:78442"/>
        <dbReference type="ChEBI" id="CHEBI:78520"/>
        <dbReference type="EC" id="1.2.1.70"/>
    </reaction>
</comment>